<keyword evidence="3" id="KW-1185">Reference proteome</keyword>
<protein>
    <submittedName>
        <fullName evidence="2">Uncharacterized protein</fullName>
    </submittedName>
</protein>
<dbReference type="OrthoDB" id="205651at2759"/>
<accession>A0A9W7GBK7</accession>
<dbReference type="Proteomes" id="UP001165065">
    <property type="component" value="Unassembled WGS sequence"/>
</dbReference>
<proteinExistence type="predicted"/>
<dbReference type="EMBL" id="BRYA01001124">
    <property type="protein sequence ID" value="GMI39295.1"/>
    <property type="molecule type" value="Genomic_DNA"/>
</dbReference>
<feature type="chain" id="PRO_5040938427" evidence="1">
    <location>
        <begin position="21"/>
        <end position="253"/>
    </location>
</feature>
<feature type="signal peptide" evidence="1">
    <location>
        <begin position="1"/>
        <end position="20"/>
    </location>
</feature>
<evidence type="ECO:0000256" key="1">
    <source>
        <dbReference type="SAM" id="SignalP"/>
    </source>
</evidence>
<sequence>MMMMAMFLTSLFTSTIPTSALVLSLPLISPSPSHASPSISTSSPQFTSLLLLLRAEEGVKQELNLLTTGKYKTLQRANVKLAVRAIVGNYRLLDSFVKVGGGNERMTNKGQDVVFTLNTILEYFDDRNVDNIKLGKKPTVLEDGSFPVVLEEDLEPSKKKLVVGGLKRTLELFDEYFAMVDGEELERARGVVKEENELNRRDYVEFVKEDYSNPTPGTMGEEKKVEEWRKKAEEWREGVEKNGDVAAAGGDEQ</sequence>
<evidence type="ECO:0000313" key="3">
    <source>
        <dbReference type="Proteomes" id="UP001165065"/>
    </source>
</evidence>
<comment type="caution">
    <text evidence="2">The sequence shown here is derived from an EMBL/GenBank/DDBJ whole genome shotgun (WGS) entry which is preliminary data.</text>
</comment>
<name>A0A9W7GBK7_9STRA</name>
<gene>
    <name evidence="2" type="ORF">TrCOL_g1827</name>
</gene>
<dbReference type="AlphaFoldDB" id="A0A9W7GBK7"/>
<evidence type="ECO:0000313" key="2">
    <source>
        <dbReference type="EMBL" id="GMI39295.1"/>
    </source>
</evidence>
<organism evidence="2 3">
    <name type="scientific">Triparma columacea</name>
    <dbReference type="NCBI Taxonomy" id="722753"/>
    <lineage>
        <taxon>Eukaryota</taxon>
        <taxon>Sar</taxon>
        <taxon>Stramenopiles</taxon>
        <taxon>Ochrophyta</taxon>
        <taxon>Bolidophyceae</taxon>
        <taxon>Parmales</taxon>
        <taxon>Triparmaceae</taxon>
        <taxon>Triparma</taxon>
    </lineage>
</organism>
<keyword evidence="1" id="KW-0732">Signal</keyword>
<reference evidence="3" key="1">
    <citation type="journal article" date="2023" name="Commun. Biol.">
        <title>Genome analysis of Parmales, the sister group of diatoms, reveals the evolutionary specialization of diatoms from phago-mixotrophs to photoautotrophs.</title>
        <authorList>
            <person name="Ban H."/>
            <person name="Sato S."/>
            <person name="Yoshikawa S."/>
            <person name="Yamada K."/>
            <person name="Nakamura Y."/>
            <person name="Ichinomiya M."/>
            <person name="Sato N."/>
            <person name="Blanc-Mathieu R."/>
            <person name="Endo H."/>
            <person name="Kuwata A."/>
            <person name="Ogata H."/>
        </authorList>
    </citation>
    <scope>NUCLEOTIDE SEQUENCE [LARGE SCALE GENOMIC DNA]</scope>
</reference>